<gene>
    <name evidence="2" type="ORF">E0W69_008810</name>
</gene>
<feature type="chain" id="PRO_5024438489" evidence="1">
    <location>
        <begin position="29"/>
        <end position="93"/>
    </location>
</feature>
<feature type="signal peptide" evidence="1">
    <location>
        <begin position="1"/>
        <end position="28"/>
    </location>
</feature>
<dbReference type="KEGG" id="arac:E0W69_008810"/>
<accession>A0A5P2FZU3</accession>
<sequence>MLTINKNSKARSVIMAAAAVLAIGGAMAKNLVVSQSANYHYNGSGSRRDPANFSLNGSNPSCSSASNDTCQYTITNGIVSPVLSSANQTYTGD</sequence>
<dbReference type="Proteomes" id="UP000292424">
    <property type="component" value="Chromosome"/>
</dbReference>
<keyword evidence="1" id="KW-0732">Signal</keyword>
<organism evidence="2 3">
    <name type="scientific">Rhizosphaericola mali</name>
    <dbReference type="NCBI Taxonomy" id="2545455"/>
    <lineage>
        <taxon>Bacteria</taxon>
        <taxon>Pseudomonadati</taxon>
        <taxon>Bacteroidota</taxon>
        <taxon>Chitinophagia</taxon>
        <taxon>Chitinophagales</taxon>
        <taxon>Chitinophagaceae</taxon>
        <taxon>Rhizosphaericola</taxon>
    </lineage>
</organism>
<name>A0A5P2FZU3_9BACT</name>
<evidence type="ECO:0000313" key="3">
    <source>
        <dbReference type="Proteomes" id="UP000292424"/>
    </source>
</evidence>
<dbReference type="RefSeq" id="WP_131329711.1">
    <property type="nucleotide sequence ID" value="NZ_CP044016.1"/>
</dbReference>
<dbReference type="AlphaFoldDB" id="A0A5P2FZU3"/>
<protein>
    <submittedName>
        <fullName evidence="2">Uncharacterized protein</fullName>
    </submittedName>
</protein>
<dbReference type="EMBL" id="CP044016">
    <property type="protein sequence ID" value="QES88745.1"/>
    <property type="molecule type" value="Genomic_DNA"/>
</dbReference>
<proteinExistence type="predicted"/>
<evidence type="ECO:0000256" key="1">
    <source>
        <dbReference type="SAM" id="SignalP"/>
    </source>
</evidence>
<keyword evidence="3" id="KW-1185">Reference proteome</keyword>
<evidence type="ECO:0000313" key="2">
    <source>
        <dbReference type="EMBL" id="QES88745.1"/>
    </source>
</evidence>
<reference evidence="2 3" key="1">
    <citation type="submission" date="2019-09" db="EMBL/GenBank/DDBJ databases">
        <title>Complete genome sequence of Arachidicoccus sp. B3-10 isolated from apple orchard soil.</title>
        <authorList>
            <person name="Kim H.S."/>
            <person name="Han K.-I."/>
            <person name="Suh M.K."/>
            <person name="Lee K.C."/>
            <person name="Eom M.K."/>
            <person name="Kim J.-S."/>
            <person name="Kang S.W."/>
            <person name="Sin Y."/>
            <person name="Lee J.-S."/>
        </authorList>
    </citation>
    <scope>NUCLEOTIDE SEQUENCE [LARGE SCALE GENOMIC DNA]</scope>
    <source>
        <strain evidence="2 3">B3-10</strain>
    </source>
</reference>